<evidence type="ECO:0000313" key="3">
    <source>
        <dbReference type="Proteomes" id="UP000287651"/>
    </source>
</evidence>
<organism evidence="2 3">
    <name type="scientific">Ensete ventricosum</name>
    <name type="common">Abyssinian banana</name>
    <name type="synonym">Musa ensete</name>
    <dbReference type="NCBI Taxonomy" id="4639"/>
    <lineage>
        <taxon>Eukaryota</taxon>
        <taxon>Viridiplantae</taxon>
        <taxon>Streptophyta</taxon>
        <taxon>Embryophyta</taxon>
        <taxon>Tracheophyta</taxon>
        <taxon>Spermatophyta</taxon>
        <taxon>Magnoliopsida</taxon>
        <taxon>Liliopsida</taxon>
        <taxon>Zingiberales</taxon>
        <taxon>Musaceae</taxon>
        <taxon>Ensete</taxon>
    </lineage>
</organism>
<evidence type="ECO:0000313" key="2">
    <source>
        <dbReference type="EMBL" id="RRT37456.1"/>
    </source>
</evidence>
<dbReference type="EMBL" id="AMZH03022270">
    <property type="protein sequence ID" value="RRT37456.1"/>
    <property type="molecule type" value="Genomic_DNA"/>
</dbReference>
<sequence length="81" mass="9461">MLDHSRTDIKVYFYGPLFYSTSSLTFAYSKKLEDIKVQEEEREEGVPSVTNDVVSCQERERQGGQEEREPRERGGDTIREK</sequence>
<gene>
    <name evidence="2" type="ORF">B296_00038219</name>
</gene>
<feature type="compositionally biased region" description="Basic and acidic residues" evidence="1">
    <location>
        <begin position="57"/>
        <end position="81"/>
    </location>
</feature>
<reference evidence="2 3" key="1">
    <citation type="journal article" date="2014" name="Agronomy (Basel)">
        <title>A Draft Genome Sequence for Ensete ventricosum, the Drought-Tolerant Tree Against Hunger.</title>
        <authorList>
            <person name="Harrison J."/>
            <person name="Moore K.A."/>
            <person name="Paszkiewicz K."/>
            <person name="Jones T."/>
            <person name="Grant M."/>
            <person name="Ambacheew D."/>
            <person name="Muzemil S."/>
            <person name="Studholme D.J."/>
        </authorList>
    </citation>
    <scope>NUCLEOTIDE SEQUENCE [LARGE SCALE GENOMIC DNA]</scope>
</reference>
<name>A0A426XD98_ENSVE</name>
<protein>
    <submittedName>
        <fullName evidence="2">Uncharacterized protein</fullName>
    </submittedName>
</protein>
<accession>A0A426XD98</accession>
<dbReference type="Proteomes" id="UP000287651">
    <property type="component" value="Unassembled WGS sequence"/>
</dbReference>
<evidence type="ECO:0000256" key="1">
    <source>
        <dbReference type="SAM" id="MobiDB-lite"/>
    </source>
</evidence>
<feature type="region of interest" description="Disordered" evidence="1">
    <location>
        <begin position="39"/>
        <end position="81"/>
    </location>
</feature>
<dbReference type="AlphaFoldDB" id="A0A426XD98"/>
<proteinExistence type="predicted"/>
<comment type="caution">
    <text evidence="2">The sequence shown here is derived from an EMBL/GenBank/DDBJ whole genome shotgun (WGS) entry which is preliminary data.</text>
</comment>